<dbReference type="InterPro" id="IPR026017">
    <property type="entry name" value="Lumazine-bd_dom"/>
</dbReference>
<dbReference type="PANTHER" id="PTHR21098:SF0">
    <property type="entry name" value="RIBOFLAVIN SYNTHASE"/>
    <property type="match status" value="1"/>
</dbReference>
<dbReference type="InterPro" id="IPR017938">
    <property type="entry name" value="Riboflavin_synthase-like_b-brl"/>
</dbReference>
<name>A0A6B3L870_9BACT</name>
<accession>A0A6B3L870</accession>
<evidence type="ECO:0000313" key="11">
    <source>
        <dbReference type="EMBL" id="QQL46288.1"/>
    </source>
</evidence>
<evidence type="ECO:0000256" key="3">
    <source>
        <dbReference type="ARBA" id="ARBA00004887"/>
    </source>
</evidence>
<dbReference type="InterPro" id="IPR023366">
    <property type="entry name" value="ATP_synth_asu-like_sf"/>
</dbReference>
<dbReference type="Gene3D" id="2.40.30.20">
    <property type="match status" value="2"/>
</dbReference>
<dbReference type="PIRSF" id="PIRSF000498">
    <property type="entry name" value="Riboflavin_syn_A"/>
    <property type="match status" value="1"/>
</dbReference>
<evidence type="ECO:0000256" key="9">
    <source>
        <dbReference type="NCBIfam" id="TIGR00187"/>
    </source>
</evidence>
<evidence type="ECO:0000256" key="1">
    <source>
        <dbReference type="ARBA" id="ARBA00000968"/>
    </source>
</evidence>
<sequence length="203" mass="21597">MFTGIIEALGTVTAITSSEGGGRITVALDGFQAADLAEGESVAVNGCCLTVTTTDTDANTASFDLLAQTLKVTNLGGLKTGSIVNLERAMQLGERLSGHIVQGHVDTTAELVRAEPTGENDHLIELRLPEETILSVIDKGSICLDGISLTAAELDDERSLVRCFIIPHTWVRTRLHSLTPGERINVEFDVVGKWIARMTPAVG</sequence>
<gene>
    <name evidence="11" type="ORF">G3M56_006865</name>
</gene>
<keyword evidence="12" id="KW-1185">Reference proteome</keyword>
<dbReference type="KEGG" id="soa:G3M56_006865"/>
<keyword evidence="6" id="KW-0686">Riboflavin biosynthesis</keyword>
<reference evidence="11 12" key="1">
    <citation type="submission" date="2020-12" db="EMBL/GenBank/DDBJ databases">
        <title>Sulforoseuscoccus oceanibium gen. nov., sp. nov., a representative of the phylum Verrucomicrobia with special cytoplasmic membrane, and proposal of Sulforoseuscoccusaceae fam. nov.</title>
        <authorList>
            <person name="Xi F."/>
        </authorList>
    </citation>
    <scope>NUCLEOTIDE SEQUENCE [LARGE SCALE GENOMIC DNA]</scope>
    <source>
        <strain evidence="11 12">T37</strain>
    </source>
</reference>
<dbReference type="EC" id="2.5.1.9" evidence="4 9"/>
<dbReference type="GO" id="GO:0009231">
    <property type="term" value="P:riboflavin biosynthetic process"/>
    <property type="evidence" value="ECO:0007669"/>
    <property type="project" value="UniProtKB-KW"/>
</dbReference>
<dbReference type="Pfam" id="PF00677">
    <property type="entry name" value="Lum_binding"/>
    <property type="match status" value="2"/>
</dbReference>
<dbReference type="Proteomes" id="UP000475117">
    <property type="component" value="Chromosome"/>
</dbReference>
<evidence type="ECO:0000256" key="4">
    <source>
        <dbReference type="ARBA" id="ARBA00012827"/>
    </source>
</evidence>
<feature type="domain" description="Lumazine-binding" evidence="10">
    <location>
        <begin position="1"/>
        <end position="99"/>
    </location>
</feature>
<keyword evidence="7 11" id="KW-0808">Transferase</keyword>
<comment type="function">
    <text evidence="2">Catalyzes the dismutation of two molecules of 6,7-dimethyl-8-ribityllumazine, resulting in the formation of riboflavin and 5-amino-6-(D-ribitylamino)uracil.</text>
</comment>
<evidence type="ECO:0000256" key="7">
    <source>
        <dbReference type="ARBA" id="ARBA00022679"/>
    </source>
</evidence>
<dbReference type="FunFam" id="2.40.30.20:FF:000003">
    <property type="entry name" value="Riboflavin synthase, alpha subunit"/>
    <property type="match status" value="1"/>
</dbReference>
<evidence type="ECO:0000256" key="2">
    <source>
        <dbReference type="ARBA" id="ARBA00002803"/>
    </source>
</evidence>
<evidence type="ECO:0000256" key="5">
    <source>
        <dbReference type="ARBA" id="ARBA00013950"/>
    </source>
</evidence>
<protein>
    <recommendedName>
        <fullName evidence="5 9">Riboflavin synthase</fullName>
        <ecNumber evidence="4 9">2.5.1.9</ecNumber>
    </recommendedName>
</protein>
<comment type="pathway">
    <text evidence="3">Cofactor biosynthesis; riboflavin biosynthesis; riboflavin from 2-hydroxy-3-oxobutyl phosphate and 5-amino-6-(D-ribitylamino)uracil: step 2/2.</text>
</comment>
<keyword evidence="8" id="KW-0677">Repeat</keyword>
<dbReference type="NCBIfam" id="TIGR00187">
    <property type="entry name" value="ribE"/>
    <property type="match status" value="1"/>
</dbReference>
<evidence type="ECO:0000256" key="8">
    <source>
        <dbReference type="ARBA" id="ARBA00022737"/>
    </source>
</evidence>
<dbReference type="PROSITE" id="PS51177">
    <property type="entry name" value="LUMAZINE_BIND"/>
    <property type="match status" value="2"/>
</dbReference>
<organism evidence="11 12">
    <name type="scientific">Sulfuriroseicoccus oceanibius</name>
    <dbReference type="NCBI Taxonomy" id="2707525"/>
    <lineage>
        <taxon>Bacteria</taxon>
        <taxon>Pseudomonadati</taxon>
        <taxon>Verrucomicrobiota</taxon>
        <taxon>Verrucomicrobiia</taxon>
        <taxon>Verrucomicrobiales</taxon>
        <taxon>Verrucomicrobiaceae</taxon>
        <taxon>Sulfuriroseicoccus</taxon>
    </lineage>
</organism>
<evidence type="ECO:0000259" key="10">
    <source>
        <dbReference type="PROSITE" id="PS51177"/>
    </source>
</evidence>
<dbReference type="InterPro" id="IPR001783">
    <property type="entry name" value="Lumazine-bd"/>
</dbReference>
<dbReference type="EMBL" id="CP066776">
    <property type="protein sequence ID" value="QQL46288.1"/>
    <property type="molecule type" value="Genomic_DNA"/>
</dbReference>
<dbReference type="RefSeq" id="WP_164361443.1">
    <property type="nucleotide sequence ID" value="NZ_CP066776.1"/>
</dbReference>
<dbReference type="SUPFAM" id="SSF63380">
    <property type="entry name" value="Riboflavin synthase domain-like"/>
    <property type="match status" value="2"/>
</dbReference>
<comment type="catalytic activity">
    <reaction evidence="1">
        <text>2 6,7-dimethyl-8-(1-D-ribityl)lumazine + H(+) = 5-amino-6-(D-ribitylamino)uracil + riboflavin</text>
        <dbReference type="Rhea" id="RHEA:20772"/>
        <dbReference type="ChEBI" id="CHEBI:15378"/>
        <dbReference type="ChEBI" id="CHEBI:15934"/>
        <dbReference type="ChEBI" id="CHEBI:57986"/>
        <dbReference type="ChEBI" id="CHEBI:58201"/>
        <dbReference type="EC" id="2.5.1.9"/>
    </reaction>
</comment>
<evidence type="ECO:0000313" key="12">
    <source>
        <dbReference type="Proteomes" id="UP000475117"/>
    </source>
</evidence>
<proteinExistence type="predicted"/>
<evidence type="ECO:0000256" key="6">
    <source>
        <dbReference type="ARBA" id="ARBA00022619"/>
    </source>
</evidence>
<dbReference type="AlphaFoldDB" id="A0A6B3L870"/>
<feature type="domain" description="Lumazine-binding" evidence="10">
    <location>
        <begin position="100"/>
        <end position="199"/>
    </location>
</feature>
<dbReference type="CDD" id="cd00402">
    <property type="entry name" value="Riboflavin_synthase_like"/>
    <property type="match status" value="1"/>
</dbReference>
<dbReference type="NCBIfam" id="NF006767">
    <property type="entry name" value="PRK09289.1"/>
    <property type="match status" value="1"/>
</dbReference>
<dbReference type="GO" id="GO:0004746">
    <property type="term" value="F:riboflavin synthase activity"/>
    <property type="evidence" value="ECO:0007669"/>
    <property type="project" value="UniProtKB-UniRule"/>
</dbReference>
<dbReference type="PANTHER" id="PTHR21098">
    <property type="entry name" value="RIBOFLAVIN SYNTHASE ALPHA CHAIN"/>
    <property type="match status" value="1"/>
</dbReference>